<accession>A0AAW9R546</accession>
<protein>
    <submittedName>
        <fullName evidence="3">GNAT family N-acetyltransferase</fullName>
    </submittedName>
</protein>
<keyword evidence="1" id="KW-0808">Transferase</keyword>
<dbReference type="InterPro" id="IPR016181">
    <property type="entry name" value="Acyl_CoA_acyltransferase"/>
</dbReference>
<dbReference type="Gene3D" id="3.40.630.30">
    <property type="match status" value="1"/>
</dbReference>
<evidence type="ECO:0000256" key="1">
    <source>
        <dbReference type="ARBA" id="ARBA00022679"/>
    </source>
</evidence>
<dbReference type="InterPro" id="IPR050769">
    <property type="entry name" value="NAT_camello-type"/>
</dbReference>
<comment type="caution">
    <text evidence="3">The sequence shown here is derived from an EMBL/GenBank/DDBJ whole genome shotgun (WGS) entry which is preliminary data.</text>
</comment>
<feature type="domain" description="N-acetyltransferase" evidence="2">
    <location>
        <begin position="15"/>
        <end position="167"/>
    </location>
</feature>
<evidence type="ECO:0000313" key="3">
    <source>
        <dbReference type="EMBL" id="MEJ1249273.1"/>
    </source>
</evidence>
<dbReference type="Pfam" id="PF00583">
    <property type="entry name" value="Acetyltransf_1"/>
    <property type="match status" value="1"/>
</dbReference>
<dbReference type="SUPFAM" id="SSF55729">
    <property type="entry name" value="Acyl-CoA N-acyltransferases (Nat)"/>
    <property type="match status" value="1"/>
</dbReference>
<name>A0AAW9R546_9GAMM</name>
<dbReference type="PANTHER" id="PTHR13947:SF37">
    <property type="entry name" value="LD18367P"/>
    <property type="match status" value="1"/>
</dbReference>
<dbReference type="InterPro" id="IPR000182">
    <property type="entry name" value="GNAT_dom"/>
</dbReference>
<sequence length="179" mass="19957">MPQPPDIRADLPPHLHLRAALDSDLPLLERIYAGTRTEEMAQTDWDAAQIAAFLRFQFHAQHQHYATHYADAQFLVIERDGQAVGRLYLHWRTTELRIVDIALLPGHRDAGIGGALLRVLLEAAGAQNLSVSIHVEQFNRAMALYRRLGFQKIGEHGVYHLMEWRPKGIPAGGGTGSAA</sequence>
<keyword evidence="4" id="KW-1185">Reference proteome</keyword>
<dbReference type="RefSeq" id="WP_337334991.1">
    <property type="nucleotide sequence ID" value="NZ_JBBDHC010000007.1"/>
</dbReference>
<evidence type="ECO:0000313" key="4">
    <source>
        <dbReference type="Proteomes" id="UP001364472"/>
    </source>
</evidence>
<dbReference type="Proteomes" id="UP001364472">
    <property type="component" value="Unassembled WGS sequence"/>
</dbReference>
<dbReference type="PANTHER" id="PTHR13947">
    <property type="entry name" value="GNAT FAMILY N-ACETYLTRANSFERASE"/>
    <property type="match status" value="1"/>
</dbReference>
<gene>
    <name evidence="3" type="ORF">WB794_06255</name>
</gene>
<dbReference type="GO" id="GO:0008080">
    <property type="term" value="F:N-acetyltransferase activity"/>
    <property type="evidence" value="ECO:0007669"/>
    <property type="project" value="InterPro"/>
</dbReference>
<evidence type="ECO:0000259" key="2">
    <source>
        <dbReference type="PROSITE" id="PS51186"/>
    </source>
</evidence>
<reference evidence="3 4" key="1">
    <citation type="journal article" date="2016" name="Antonie Van Leeuwenhoek">
        <title>Denitratimonas tolerans gen. nov., sp. nov., a denitrifying bacterium isolated from a bioreactor for tannery wastewater treatment.</title>
        <authorList>
            <person name="Han S.I."/>
            <person name="Kim J.O."/>
            <person name="Lee Y.R."/>
            <person name="Ekpeghere K.I."/>
            <person name="Koh S.C."/>
            <person name="Whang K.S."/>
        </authorList>
    </citation>
    <scope>NUCLEOTIDE SEQUENCE [LARGE SCALE GENOMIC DNA]</scope>
    <source>
        <strain evidence="3 4">KACC 17565</strain>
    </source>
</reference>
<dbReference type="EMBL" id="JBBDHC010000007">
    <property type="protein sequence ID" value="MEJ1249273.1"/>
    <property type="molecule type" value="Genomic_DNA"/>
</dbReference>
<proteinExistence type="predicted"/>
<dbReference type="PROSITE" id="PS51186">
    <property type="entry name" value="GNAT"/>
    <property type="match status" value="1"/>
</dbReference>
<dbReference type="CDD" id="cd04301">
    <property type="entry name" value="NAT_SF"/>
    <property type="match status" value="1"/>
</dbReference>
<organism evidence="3 4">
    <name type="scientific">Denitratimonas tolerans</name>
    <dbReference type="NCBI Taxonomy" id="1338420"/>
    <lineage>
        <taxon>Bacteria</taxon>
        <taxon>Pseudomonadati</taxon>
        <taxon>Pseudomonadota</taxon>
        <taxon>Gammaproteobacteria</taxon>
        <taxon>Lysobacterales</taxon>
        <taxon>Lysobacteraceae</taxon>
        <taxon>Denitratimonas</taxon>
    </lineage>
</organism>
<dbReference type="AlphaFoldDB" id="A0AAW9R546"/>